<dbReference type="InterPro" id="IPR006073">
    <property type="entry name" value="GTP-bd"/>
</dbReference>
<organism evidence="4 5">
    <name type="scientific">Ilumatobacter coccineus</name>
    <dbReference type="NCBI Taxonomy" id="467094"/>
    <lineage>
        <taxon>Bacteria</taxon>
        <taxon>Bacillati</taxon>
        <taxon>Actinomycetota</taxon>
        <taxon>Acidimicrobiia</taxon>
        <taxon>Acidimicrobiales</taxon>
        <taxon>Ilumatobacteraceae</taxon>
        <taxon>Ilumatobacter</taxon>
    </lineage>
</organism>
<evidence type="ECO:0000256" key="1">
    <source>
        <dbReference type="SAM" id="MobiDB-lite"/>
    </source>
</evidence>
<dbReference type="SUPFAM" id="SSF52540">
    <property type="entry name" value="P-loop containing nucleoside triphosphate hydrolases"/>
    <property type="match status" value="1"/>
</dbReference>
<protein>
    <recommendedName>
        <fullName evidence="3">G domain-containing protein</fullName>
    </recommendedName>
</protein>
<name>A0A2G6KFM0_9ACTN</name>
<dbReference type="PANTHER" id="PTHR42698">
    <property type="entry name" value="GTPASE ERA"/>
    <property type="match status" value="1"/>
</dbReference>
<dbReference type="PANTHER" id="PTHR42698:SF1">
    <property type="entry name" value="GTPASE ERA, MITOCHONDRIAL"/>
    <property type="match status" value="1"/>
</dbReference>
<evidence type="ECO:0000256" key="2">
    <source>
        <dbReference type="SAM" id="Phobius"/>
    </source>
</evidence>
<dbReference type="Proteomes" id="UP000230914">
    <property type="component" value="Unassembled WGS sequence"/>
</dbReference>
<dbReference type="GO" id="GO:0005829">
    <property type="term" value="C:cytosol"/>
    <property type="evidence" value="ECO:0007669"/>
    <property type="project" value="TreeGrafter"/>
</dbReference>
<dbReference type="Gene3D" id="3.40.50.300">
    <property type="entry name" value="P-loop containing nucleotide triphosphate hydrolases"/>
    <property type="match status" value="1"/>
</dbReference>
<dbReference type="GO" id="GO:0019843">
    <property type="term" value="F:rRNA binding"/>
    <property type="evidence" value="ECO:0007669"/>
    <property type="project" value="TreeGrafter"/>
</dbReference>
<sequence length="541" mass="57830">MGTMIMTAWSIHELSDRLDALDRALDDAAPLLANTEIEPQVSATQAVIESARHRLAHGSAHTVIALVGSSGSGTSSVFNALVGAPVSAVGMRRPTTAVPHAAVFSCQGDDTADQLLDWIGIDRRVPVTDDGLDGLVLIDLPAIDSIDDAHRDEADRIIGLVDAVVVVIDAQTYADEVVHRDYVRPLVGRIPMMGWVLNKIDLVSAHTVDEIASFLLDLRHHLTDDGVDDPIVVPVSMARGHGRGELRQLVTSIVAHDRAATDRVAATLSAAAAELAASIGEIKEIPWPQRRRLANRLAHGVGVDDAADQVAEQYRLTARSEIDRTPLRWLRRSSSLPIQRSPMVVSDVEITRQLHHLADATPTTGPWRPAVRHTIIESRRSLRDAISSIVSHRPQITARQWWTTLASIQAGAGAVGMVGAVWLVIAGLLSLVSVDTESILVPTPGWESVPAGVTMAVGGLGVAVVVALIGAVLAAIAAGQYAQRWRQGVVDQITTAIDETVVVNLEEVIAVHSRCSEAVEDAQRGPLSGISPATPSDYDRR</sequence>
<dbReference type="InterPro" id="IPR027417">
    <property type="entry name" value="P-loop_NTPase"/>
</dbReference>
<comment type="caution">
    <text evidence="4">The sequence shown here is derived from an EMBL/GenBank/DDBJ whole genome shotgun (WGS) entry which is preliminary data.</text>
</comment>
<feature type="transmembrane region" description="Helical" evidence="2">
    <location>
        <begin position="401"/>
        <end position="432"/>
    </location>
</feature>
<evidence type="ECO:0000313" key="5">
    <source>
        <dbReference type="Proteomes" id="UP000230914"/>
    </source>
</evidence>
<feature type="region of interest" description="Disordered" evidence="1">
    <location>
        <begin position="522"/>
        <end position="541"/>
    </location>
</feature>
<evidence type="ECO:0000313" key="4">
    <source>
        <dbReference type="EMBL" id="PIE34461.1"/>
    </source>
</evidence>
<dbReference type="AlphaFoldDB" id="A0A2G6KFM0"/>
<dbReference type="InterPro" id="IPR005662">
    <property type="entry name" value="GTPase_Era-like"/>
</dbReference>
<dbReference type="GO" id="GO:0005525">
    <property type="term" value="F:GTP binding"/>
    <property type="evidence" value="ECO:0007669"/>
    <property type="project" value="InterPro"/>
</dbReference>
<dbReference type="EMBL" id="PDSL01000019">
    <property type="protein sequence ID" value="PIE34461.1"/>
    <property type="molecule type" value="Genomic_DNA"/>
</dbReference>
<gene>
    <name evidence="4" type="ORF">CSA55_00920</name>
</gene>
<accession>A0A2G6KFM0</accession>
<evidence type="ECO:0000259" key="3">
    <source>
        <dbReference type="Pfam" id="PF01926"/>
    </source>
</evidence>
<proteinExistence type="predicted"/>
<feature type="domain" description="G" evidence="3">
    <location>
        <begin position="64"/>
        <end position="175"/>
    </location>
</feature>
<dbReference type="GO" id="GO:0000028">
    <property type="term" value="P:ribosomal small subunit assembly"/>
    <property type="evidence" value="ECO:0007669"/>
    <property type="project" value="TreeGrafter"/>
</dbReference>
<keyword evidence="2" id="KW-0812">Transmembrane</keyword>
<keyword evidence="2" id="KW-1133">Transmembrane helix</keyword>
<dbReference type="GO" id="GO:0043024">
    <property type="term" value="F:ribosomal small subunit binding"/>
    <property type="evidence" value="ECO:0007669"/>
    <property type="project" value="TreeGrafter"/>
</dbReference>
<feature type="transmembrane region" description="Helical" evidence="2">
    <location>
        <begin position="452"/>
        <end position="477"/>
    </location>
</feature>
<keyword evidence="2" id="KW-0472">Membrane</keyword>
<dbReference type="Pfam" id="PF01926">
    <property type="entry name" value="MMR_HSR1"/>
    <property type="match status" value="1"/>
</dbReference>
<reference evidence="4 5" key="1">
    <citation type="submission" date="2017-10" db="EMBL/GenBank/DDBJ databases">
        <title>Novel microbial diversity and functional potential in the marine mammal oral microbiome.</title>
        <authorList>
            <person name="Dudek N.K."/>
            <person name="Sun C.L."/>
            <person name="Burstein D."/>
            <person name="Kantor R.S."/>
            <person name="Aliaga Goltsman D.S."/>
            <person name="Bik E.M."/>
            <person name="Thomas B.C."/>
            <person name="Banfield J.F."/>
            <person name="Relman D.A."/>
        </authorList>
    </citation>
    <scope>NUCLEOTIDE SEQUENCE [LARGE SCALE GENOMIC DNA]</scope>
    <source>
        <strain evidence="4">DOLJORAL78_61_10</strain>
    </source>
</reference>